<accession>A0A6A6E9E3</accession>
<evidence type="ECO:0000256" key="1">
    <source>
        <dbReference type="SAM" id="MobiDB-lite"/>
    </source>
</evidence>
<evidence type="ECO:0000313" key="3">
    <source>
        <dbReference type="EMBL" id="KAF2188501.1"/>
    </source>
</evidence>
<evidence type="ECO:0008006" key="5">
    <source>
        <dbReference type="Google" id="ProtNLM"/>
    </source>
</evidence>
<keyword evidence="2" id="KW-0812">Transmembrane</keyword>
<dbReference type="SUPFAM" id="SSF50630">
    <property type="entry name" value="Acid proteases"/>
    <property type="match status" value="1"/>
</dbReference>
<sequence length="436" mass="46196">MSFCPMGHRFEEFFAAFGTPHQNISLIANSQFNEALLYGTDGHCEGPFSPSSIAAKSSTSSTIGRLPQSNDINATRVKDALQINYTSVQDAFDCGVFNDSKYQAWQSQAQLGLGQSSTILSALKNAGHIGSRVYSIFLGLAGGSTDKQTPGSLVLGGMDAALAGTSQNYTAYLNFESACSTGMFLTINNISKNWPNDTDMSIFDGVLAGGKLVGDPVNGTGSEGINFGTTLYEPDDVYDGDLTVSIQNGISTPVPSNQLVLPNYFIGDNGKVTANTSVRNNAINPLRGANQNDLPLLAQFTLWQADAKAGNSMQNLKAVNSKNGLVDEFCVDSTTTNQPTGSSSRSKNRLSTGVIVGIAVVGAAGLAIIVLIACLLRRRSRRVAPAPTMDGKPPTPLYHSRPNVLATPTEMPAEREVKEAVSEPEPQELQGSEPNK</sequence>
<reference evidence="3" key="1">
    <citation type="journal article" date="2020" name="Stud. Mycol.">
        <title>101 Dothideomycetes genomes: a test case for predicting lifestyles and emergence of pathogens.</title>
        <authorList>
            <person name="Haridas S."/>
            <person name="Albert R."/>
            <person name="Binder M."/>
            <person name="Bloem J."/>
            <person name="Labutti K."/>
            <person name="Salamov A."/>
            <person name="Andreopoulos B."/>
            <person name="Baker S."/>
            <person name="Barry K."/>
            <person name="Bills G."/>
            <person name="Bluhm B."/>
            <person name="Cannon C."/>
            <person name="Castanera R."/>
            <person name="Culley D."/>
            <person name="Daum C."/>
            <person name="Ezra D."/>
            <person name="Gonzalez J."/>
            <person name="Henrissat B."/>
            <person name="Kuo A."/>
            <person name="Liang C."/>
            <person name="Lipzen A."/>
            <person name="Lutzoni F."/>
            <person name="Magnuson J."/>
            <person name="Mondo S."/>
            <person name="Nolan M."/>
            <person name="Ohm R."/>
            <person name="Pangilinan J."/>
            <person name="Park H.-J."/>
            <person name="Ramirez L."/>
            <person name="Alfaro M."/>
            <person name="Sun H."/>
            <person name="Tritt A."/>
            <person name="Yoshinaga Y."/>
            <person name="Zwiers L.-H."/>
            <person name="Turgeon B."/>
            <person name="Goodwin S."/>
            <person name="Spatafora J."/>
            <person name="Crous P."/>
            <person name="Grigoriev I."/>
        </authorList>
    </citation>
    <scope>NUCLEOTIDE SEQUENCE</scope>
    <source>
        <strain evidence="3">CBS 207.26</strain>
    </source>
</reference>
<dbReference type="EMBL" id="ML994623">
    <property type="protein sequence ID" value="KAF2188501.1"/>
    <property type="molecule type" value="Genomic_DNA"/>
</dbReference>
<feature type="region of interest" description="Disordered" evidence="1">
    <location>
        <begin position="383"/>
        <end position="436"/>
    </location>
</feature>
<keyword evidence="4" id="KW-1185">Reference proteome</keyword>
<feature type="transmembrane region" description="Helical" evidence="2">
    <location>
        <begin position="354"/>
        <end position="376"/>
    </location>
</feature>
<evidence type="ECO:0000256" key="2">
    <source>
        <dbReference type="SAM" id="Phobius"/>
    </source>
</evidence>
<keyword evidence="2" id="KW-1133">Transmembrane helix</keyword>
<dbReference type="Gene3D" id="2.40.70.10">
    <property type="entry name" value="Acid Proteases"/>
    <property type="match status" value="1"/>
</dbReference>
<keyword evidence="2" id="KW-0472">Membrane</keyword>
<protein>
    <recommendedName>
        <fullName evidence="5">Peptidase A1 domain-containing protein</fullName>
    </recommendedName>
</protein>
<feature type="compositionally biased region" description="Basic and acidic residues" evidence="1">
    <location>
        <begin position="412"/>
        <end position="421"/>
    </location>
</feature>
<evidence type="ECO:0000313" key="4">
    <source>
        <dbReference type="Proteomes" id="UP000800200"/>
    </source>
</evidence>
<dbReference type="InterPro" id="IPR021109">
    <property type="entry name" value="Peptidase_aspartic_dom_sf"/>
</dbReference>
<name>A0A6A6E9E3_9PEZI</name>
<proteinExistence type="predicted"/>
<organism evidence="3 4">
    <name type="scientific">Zopfia rhizophila CBS 207.26</name>
    <dbReference type="NCBI Taxonomy" id="1314779"/>
    <lineage>
        <taxon>Eukaryota</taxon>
        <taxon>Fungi</taxon>
        <taxon>Dikarya</taxon>
        <taxon>Ascomycota</taxon>
        <taxon>Pezizomycotina</taxon>
        <taxon>Dothideomycetes</taxon>
        <taxon>Dothideomycetes incertae sedis</taxon>
        <taxon>Zopfiaceae</taxon>
        <taxon>Zopfia</taxon>
    </lineage>
</organism>
<dbReference type="OrthoDB" id="5361565at2759"/>
<dbReference type="AlphaFoldDB" id="A0A6A6E9E3"/>
<gene>
    <name evidence="3" type="ORF">K469DRAFT_724472</name>
</gene>
<dbReference type="Proteomes" id="UP000800200">
    <property type="component" value="Unassembled WGS sequence"/>
</dbReference>